<name>A7RNT0_NEMVE</name>
<gene>
    <name evidence="2" type="ORF">NEMVEDRAFT_v1g199839</name>
</gene>
<dbReference type="EMBL" id="DS469523">
    <property type="protein sequence ID" value="EDO46905.1"/>
    <property type="molecule type" value="Genomic_DNA"/>
</dbReference>
<evidence type="ECO:0000313" key="2">
    <source>
        <dbReference type="EMBL" id="EDO46905.1"/>
    </source>
</evidence>
<accession>A7RNT0</accession>
<dbReference type="InParanoid" id="A7RNT0"/>
<feature type="coiled-coil region" evidence="1">
    <location>
        <begin position="20"/>
        <end position="79"/>
    </location>
</feature>
<feature type="coiled-coil region" evidence="1">
    <location>
        <begin position="190"/>
        <end position="224"/>
    </location>
</feature>
<proteinExistence type="predicted"/>
<keyword evidence="1" id="KW-0175">Coiled coil</keyword>
<keyword evidence="3" id="KW-1185">Reference proteome</keyword>
<organism evidence="2 3">
    <name type="scientific">Nematostella vectensis</name>
    <name type="common">Starlet sea anemone</name>
    <dbReference type="NCBI Taxonomy" id="45351"/>
    <lineage>
        <taxon>Eukaryota</taxon>
        <taxon>Metazoa</taxon>
        <taxon>Cnidaria</taxon>
        <taxon>Anthozoa</taxon>
        <taxon>Hexacorallia</taxon>
        <taxon>Actiniaria</taxon>
        <taxon>Edwardsiidae</taxon>
        <taxon>Nematostella</taxon>
    </lineage>
</organism>
<protein>
    <submittedName>
        <fullName evidence="2">Uncharacterized protein</fullName>
    </submittedName>
</protein>
<evidence type="ECO:0000256" key="1">
    <source>
        <dbReference type="SAM" id="Coils"/>
    </source>
</evidence>
<dbReference type="Proteomes" id="UP000001593">
    <property type="component" value="Unassembled WGS sequence"/>
</dbReference>
<dbReference type="KEGG" id="nve:5519062"/>
<sequence>MAENRKAKKKTRFSEAKWSAKDRVIKRNEAEDELAELRQQNTFLEEELTRQGKDMMPRIERLERENKKLESQLKQLHATEEFMHQTLSKKEGDIEDLRGSLKVLKPTYETRVDALRKETEERLGILVEGIGDIRDFLNQDHGLEPETKLKMERKLKVLMFLMGAKEEDVLRSCNKTRSANAADLPEKLEKASLEKQLISSMETVNQLKRNNAKLGKDLIATKQKLTRESMVVSEQKVMINYLKTQTGNNGKPAKRQNNGR</sequence>
<evidence type="ECO:0000313" key="3">
    <source>
        <dbReference type="Proteomes" id="UP000001593"/>
    </source>
</evidence>
<dbReference type="HOGENOM" id="CLU_1070798_0_0_1"/>
<dbReference type="AlphaFoldDB" id="A7RNT0"/>
<reference evidence="2 3" key="1">
    <citation type="journal article" date="2007" name="Science">
        <title>Sea anemone genome reveals ancestral eumetazoan gene repertoire and genomic organization.</title>
        <authorList>
            <person name="Putnam N.H."/>
            <person name="Srivastava M."/>
            <person name="Hellsten U."/>
            <person name="Dirks B."/>
            <person name="Chapman J."/>
            <person name="Salamov A."/>
            <person name="Terry A."/>
            <person name="Shapiro H."/>
            <person name="Lindquist E."/>
            <person name="Kapitonov V.V."/>
            <person name="Jurka J."/>
            <person name="Genikhovich G."/>
            <person name="Grigoriev I.V."/>
            <person name="Lucas S.M."/>
            <person name="Steele R.E."/>
            <person name="Finnerty J.R."/>
            <person name="Technau U."/>
            <person name="Martindale M.Q."/>
            <person name="Rokhsar D.S."/>
        </authorList>
    </citation>
    <scope>NUCLEOTIDE SEQUENCE [LARGE SCALE GENOMIC DNA]</scope>
    <source>
        <strain evidence="3">CH2 X CH6</strain>
    </source>
</reference>